<dbReference type="Gene3D" id="1.25.40.390">
    <property type="match status" value="1"/>
</dbReference>
<evidence type="ECO:0000313" key="9">
    <source>
        <dbReference type="Proteomes" id="UP000283369"/>
    </source>
</evidence>
<evidence type="ECO:0000259" key="7">
    <source>
        <dbReference type="Pfam" id="PF14322"/>
    </source>
</evidence>
<evidence type="ECO:0000256" key="4">
    <source>
        <dbReference type="ARBA" id="ARBA00023136"/>
    </source>
</evidence>
<dbReference type="Pfam" id="PF07980">
    <property type="entry name" value="SusD_RagB"/>
    <property type="match status" value="1"/>
</dbReference>
<dbReference type="Proteomes" id="UP000283369">
    <property type="component" value="Unassembled WGS sequence"/>
</dbReference>
<name>A0A412VTR5_9BACE</name>
<organism evidence="8 9">
    <name type="scientific">Bacteroides xylanisolvens</name>
    <dbReference type="NCBI Taxonomy" id="371601"/>
    <lineage>
        <taxon>Bacteria</taxon>
        <taxon>Pseudomonadati</taxon>
        <taxon>Bacteroidota</taxon>
        <taxon>Bacteroidia</taxon>
        <taxon>Bacteroidales</taxon>
        <taxon>Bacteroidaceae</taxon>
        <taxon>Bacteroides</taxon>
    </lineage>
</organism>
<evidence type="ECO:0000313" key="8">
    <source>
        <dbReference type="EMBL" id="RGV13060.1"/>
    </source>
</evidence>
<sequence length="487" mass="55067">MIIKKIYIMKLMKNIGLLFLLCLAMPLIVSCVDLDENPPSDLSPQNFYTSESEYNAALTGIIKALYSDWSGFDYGYDLILASGAEDIRSDADLFKNFDRLVPNDRELVIHDFWMKCYQAISNANTLISKLQNAKDVSAEKLDALEGQARFLRAFTYFYLVRFFGPVQVTTYENQNNIETVKQSSVAEVYDAILEDLSIAEVKLPLSFAEKGRPTRGAAKTLMAKVYLTMTGWPLNDKSYYVLARDKAAEVMDEKYGYDLEDDFSDLWKQSNKLKSKEFIFTFYGSVAEDGVAGSHMDLATRYFGNGEGGWGDYFSETRFFDAFPEGPRKDATFTSVFADGTTFTEAGVEPFIAKYSDGGRRVNTSSEGFRPILRFADVLLIYAEAANYVNNGPDQAALDAFDRVYSRGRGESSPYTLRTSQNEFDRAVLEERAWEFACEGDRWHDLVRREMVVTANAERLPNVKETARLLPKPGTEIIPGILDQNEY</sequence>
<dbReference type="InterPro" id="IPR033985">
    <property type="entry name" value="SusD-like_N"/>
</dbReference>
<dbReference type="AlphaFoldDB" id="A0A412VTR5"/>
<dbReference type="EMBL" id="QRYV01000035">
    <property type="protein sequence ID" value="RGV13060.1"/>
    <property type="molecule type" value="Genomic_DNA"/>
</dbReference>
<feature type="domain" description="RagB/SusD" evidence="6">
    <location>
        <begin position="351"/>
        <end position="458"/>
    </location>
</feature>
<gene>
    <name evidence="8" type="ORF">DWW25_15025</name>
</gene>
<keyword evidence="5" id="KW-0998">Cell outer membrane</keyword>
<proteinExistence type="inferred from homology"/>
<dbReference type="InterPro" id="IPR012944">
    <property type="entry name" value="SusD_RagB_dom"/>
</dbReference>
<comment type="similarity">
    <text evidence="2">Belongs to the SusD family.</text>
</comment>
<evidence type="ECO:0000256" key="1">
    <source>
        <dbReference type="ARBA" id="ARBA00004442"/>
    </source>
</evidence>
<dbReference type="InterPro" id="IPR011990">
    <property type="entry name" value="TPR-like_helical_dom_sf"/>
</dbReference>
<keyword evidence="3" id="KW-0732">Signal</keyword>
<keyword evidence="4" id="KW-0472">Membrane</keyword>
<comment type="subcellular location">
    <subcellularLocation>
        <location evidence="1">Cell outer membrane</location>
    </subcellularLocation>
</comment>
<reference evidence="8 9" key="1">
    <citation type="submission" date="2018-08" db="EMBL/GenBank/DDBJ databases">
        <title>A genome reference for cultivated species of the human gut microbiota.</title>
        <authorList>
            <person name="Zou Y."/>
            <person name="Xue W."/>
            <person name="Luo G."/>
        </authorList>
    </citation>
    <scope>NUCLEOTIDE SEQUENCE [LARGE SCALE GENOMIC DNA]</scope>
    <source>
        <strain evidence="8 9">AF14-7</strain>
    </source>
</reference>
<evidence type="ECO:0000259" key="6">
    <source>
        <dbReference type="Pfam" id="PF07980"/>
    </source>
</evidence>
<dbReference type="GO" id="GO:0009279">
    <property type="term" value="C:cell outer membrane"/>
    <property type="evidence" value="ECO:0007669"/>
    <property type="project" value="UniProtKB-SubCell"/>
</dbReference>
<evidence type="ECO:0000256" key="5">
    <source>
        <dbReference type="ARBA" id="ARBA00023237"/>
    </source>
</evidence>
<dbReference type="Pfam" id="PF14322">
    <property type="entry name" value="SusD-like_3"/>
    <property type="match status" value="1"/>
</dbReference>
<evidence type="ECO:0000256" key="2">
    <source>
        <dbReference type="ARBA" id="ARBA00006275"/>
    </source>
</evidence>
<evidence type="ECO:0000256" key="3">
    <source>
        <dbReference type="ARBA" id="ARBA00022729"/>
    </source>
</evidence>
<comment type="caution">
    <text evidence="8">The sequence shown here is derived from an EMBL/GenBank/DDBJ whole genome shotgun (WGS) entry which is preliminary data.</text>
</comment>
<dbReference type="CDD" id="cd08977">
    <property type="entry name" value="SusD"/>
    <property type="match status" value="1"/>
</dbReference>
<accession>A0A412VTR5</accession>
<protein>
    <submittedName>
        <fullName evidence="8">RagB/SusD family nutrient uptake outer membrane protein</fullName>
    </submittedName>
</protein>
<dbReference type="PROSITE" id="PS51257">
    <property type="entry name" value="PROKAR_LIPOPROTEIN"/>
    <property type="match status" value="1"/>
</dbReference>
<dbReference type="SUPFAM" id="SSF48452">
    <property type="entry name" value="TPR-like"/>
    <property type="match status" value="1"/>
</dbReference>
<feature type="domain" description="SusD-like N-terminal" evidence="7">
    <location>
        <begin position="107"/>
        <end position="227"/>
    </location>
</feature>